<dbReference type="GO" id="GO:0006412">
    <property type="term" value="P:translation"/>
    <property type="evidence" value="ECO:0007669"/>
    <property type="project" value="UniProtKB-UniRule"/>
</dbReference>
<keyword evidence="4 6" id="KW-0689">Ribosomal protein</keyword>
<dbReference type="Pfam" id="PF00366">
    <property type="entry name" value="Ribosomal_S17"/>
    <property type="match status" value="1"/>
</dbReference>
<dbReference type="InterPro" id="IPR012340">
    <property type="entry name" value="NA-bd_OB-fold"/>
</dbReference>
<dbReference type="CDD" id="cd00364">
    <property type="entry name" value="Ribosomal_uS17"/>
    <property type="match status" value="1"/>
</dbReference>
<reference evidence="7 8" key="1">
    <citation type="submission" date="2017-09" db="EMBL/GenBank/DDBJ databases">
        <title>Depth-based differentiation of microbial function through sediment-hosted aquifers and enrichment of novel symbionts in the deep terrestrial subsurface.</title>
        <authorList>
            <person name="Probst A.J."/>
            <person name="Ladd B."/>
            <person name="Jarett J.K."/>
            <person name="Geller-Mcgrath D.E."/>
            <person name="Sieber C.M."/>
            <person name="Emerson J.B."/>
            <person name="Anantharaman K."/>
            <person name="Thomas B.C."/>
            <person name="Malmstrom R."/>
            <person name="Stieglmeier M."/>
            <person name="Klingl A."/>
            <person name="Woyke T."/>
            <person name="Ryan C.M."/>
            <person name="Banfield J.F."/>
        </authorList>
    </citation>
    <scope>NUCLEOTIDE SEQUENCE [LARGE SCALE GENOMIC DNA]</scope>
    <source>
        <strain evidence="7">CG11_big_fil_rev_8_21_14_0_20_35_14</strain>
    </source>
</reference>
<dbReference type="GO" id="GO:0003735">
    <property type="term" value="F:structural constituent of ribosome"/>
    <property type="evidence" value="ECO:0007669"/>
    <property type="project" value="InterPro"/>
</dbReference>
<dbReference type="Proteomes" id="UP000229893">
    <property type="component" value="Unassembled WGS sequence"/>
</dbReference>
<comment type="similarity">
    <text evidence="1 6">Belongs to the universal ribosomal protein uS17 family.</text>
</comment>
<evidence type="ECO:0000313" key="8">
    <source>
        <dbReference type="Proteomes" id="UP000229893"/>
    </source>
</evidence>
<dbReference type="AlphaFoldDB" id="A0A2H0N853"/>
<evidence type="ECO:0000256" key="4">
    <source>
        <dbReference type="ARBA" id="ARBA00022980"/>
    </source>
</evidence>
<dbReference type="PANTHER" id="PTHR10744">
    <property type="entry name" value="40S RIBOSOMAL PROTEIN S11 FAMILY MEMBER"/>
    <property type="match status" value="1"/>
</dbReference>
<proteinExistence type="inferred from homology"/>
<evidence type="ECO:0000256" key="6">
    <source>
        <dbReference type="HAMAP-Rule" id="MF_01345"/>
    </source>
</evidence>
<dbReference type="SUPFAM" id="SSF50249">
    <property type="entry name" value="Nucleic acid-binding proteins"/>
    <property type="match status" value="1"/>
</dbReference>
<evidence type="ECO:0000256" key="3">
    <source>
        <dbReference type="ARBA" id="ARBA00022884"/>
    </source>
</evidence>
<name>A0A2H0N853_9BACT</name>
<dbReference type="Gene3D" id="2.40.50.140">
    <property type="entry name" value="Nucleic acid-binding proteins"/>
    <property type="match status" value="1"/>
</dbReference>
<keyword evidence="5 6" id="KW-0687">Ribonucleoprotein</keyword>
<evidence type="ECO:0000256" key="1">
    <source>
        <dbReference type="ARBA" id="ARBA00010254"/>
    </source>
</evidence>
<sequence>MDKRKLQGKIVSDKMDKTRVVSISRLKKDSKYEKFITVTKKFKAHDEKNKYHTGDEVIMEESKSYSKDKRWRIIKLVKKSESKVEPIEDIKAEENNEAVIN</sequence>
<dbReference type="PANTHER" id="PTHR10744:SF1">
    <property type="entry name" value="SMALL RIBOSOMAL SUBUNIT PROTEIN US17M"/>
    <property type="match status" value="1"/>
</dbReference>
<dbReference type="InterPro" id="IPR000266">
    <property type="entry name" value="Ribosomal_uS17"/>
</dbReference>
<keyword evidence="2 6" id="KW-0699">rRNA-binding</keyword>
<organism evidence="7 8">
    <name type="scientific">Candidatus Liptonbacteria bacterium CG11_big_fil_rev_8_21_14_0_20_35_14</name>
    <dbReference type="NCBI Taxonomy" id="1974634"/>
    <lineage>
        <taxon>Bacteria</taxon>
        <taxon>Candidatus Liptoniibacteriota</taxon>
    </lineage>
</organism>
<dbReference type="EMBL" id="PCWO01000015">
    <property type="protein sequence ID" value="PIR05081.1"/>
    <property type="molecule type" value="Genomic_DNA"/>
</dbReference>
<dbReference type="HAMAP" id="MF_01345_B">
    <property type="entry name" value="Ribosomal_uS17_B"/>
    <property type="match status" value="1"/>
</dbReference>
<evidence type="ECO:0000256" key="5">
    <source>
        <dbReference type="ARBA" id="ARBA00023274"/>
    </source>
</evidence>
<dbReference type="GO" id="GO:0019843">
    <property type="term" value="F:rRNA binding"/>
    <property type="evidence" value="ECO:0007669"/>
    <property type="project" value="UniProtKB-UniRule"/>
</dbReference>
<comment type="function">
    <text evidence="6">One of the primary rRNA binding proteins, it binds specifically to the 5'-end of 16S ribosomal RNA.</text>
</comment>
<comment type="subunit">
    <text evidence="6">Part of the 30S ribosomal subunit.</text>
</comment>
<accession>A0A2H0N853</accession>
<dbReference type="NCBIfam" id="NF004123">
    <property type="entry name" value="PRK05610.1"/>
    <property type="match status" value="1"/>
</dbReference>
<evidence type="ECO:0000313" key="7">
    <source>
        <dbReference type="EMBL" id="PIR05081.1"/>
    </source>
</evidence>
<protein>
    <recommendedName>
        <fullName evidence="6">Small ribosomal subunit protein uS17</fullName>
    </recommendedName>
</protein>
<gene>
    <name evidence="6" type="primary">rpsQ</name>
    <name evidence="7" type="ORF">COV57_00975</name>
</gene>
<dbReference type="InterPro" id="IPR019984">
    <property type="entry name" value="Ribosomal_uS17_bact/chlr"/>
</dbReference>
<evidence type="ECO:0000256" key="2">
    <source>
        <dbReference type="ARBA" id="ARBA00022730"/>
    </source>
</evidence>
<comment type="caution">
    <text evidence="7">The sequence shown here is derived from an EMBL/GenBank/DDBJ whole genome shotgun (WGS) entry which is preliminary data.</text>
</comment>
<keyword evidence="3 6" id="KW-0694">RNA-binding</keyword>
<dbReference type="GO" id="GO:0022627">
    <property type="term" value="C:cytosolic small ribosomal subunit"/>
    <property type="evidence" value="ECO:0007669"/>
    <property type="project" value="TreeGrafter"/>
</dbReference>